<keyword evidence="3" id="KW-0418">Kinase</keyword>
<dbReference type="GO" id="GO:0042793">
    <property type="term" value="P:plastid transcription"/>
    <property type="evidence" value="ECO:0000318"/>
    <property type="project" value="GO_Central"/>
</dbReference>
<comment type="similarity">
    <text evidence="1">Belongs to the carbohydrate kinase PfkB family.</text>
</comment>
<accession>U5D6K4</accession>
<dbReference type="EMBL" id="KI392311">
    <property type="protein sequence ID" value="ERN17885.1"/>
    <property type="molecule type" value="Genomic_DNA"/>
</dbReference>
<dbReference type="HOGENOM" id="CLU_023435_0_0_1"/>
<gene>
    <name evidence="6" type="ORF">AMTR_s00047p00218860</name>
</gene>
<dbReference type="Proteomes" id="UP000017836">
    <property type="component" value="Unassembled WGS sequence"/>
</dbReference>
<dbReference type="STRING" id="13333.U5D6K4"/>
<feature type="compositionally biased region" description="Acidic residues" evidence="4">
    <location>
        <begin position="587"/>
        <end position="611"/>
    </location>
</feature>
<keyword evidence="7" id="KW-1185">Reference proteome</keyword>
<dbReference type="GO" id="GO:0016301">
    <property type="term" value="F:kinase activity"/>
    <property type="evidence" value="ECO:0007669"/>
    <property type="project" value="UniProtKB-KW"/>
</dbReference>
<dbReference type="eggNOG" id="KOG2855">
    <property type="taxonomic scope" value="Eukaryota"/>
</dbReference>
<dbReference type="InterPro" id="IPR029056">
    <property type="entry name" value="Ribokinase-like"/>
</dbReference>
<name>U5D6K4_AMBTC</name>
<evidence type="ECO:0000259" key="5">
    <source>
        <dbReference type="Pfam" id="PF00294"/>
    </source>
</evidence>
<keyword evidence="2" id="KW-0808">Transferase</keyword>
<evidence type="ECO:0000256" key="4">
    <source>
        <dbReference type="SAM" id="MobiDB-lite"/>
    </source>
</evidence>
<dbReference type="Gramene" id="ERN17885">
    <property type="protein sequence ID" value="ERN17885"/>
    <property type="gene ID" value="AMTR_s00047p00218860"/>
</dbReference>
<dbReference type="InterPro" id="IPR011611">
    <property type="entry name" value="PfkB_dom"/>
</dbReference>
<dbReference type="GO" id="GO:0009662">
    <property type="term" value="P:etioplast organization"/>
    <property type="evidence" value="ECO:0000318"/>
    <property type="project" value="GO_Central"/>
</dbReference>
<protein>
    <recommendedName>
        <fullName evidence="5">Carbohydrate kinase PfkB domain-containing protein</fullName>
    </recommendedName>
</protein>
<evidence type="ECO:0000313" key="7">
    <source>
        <dbReference type="Proteomes" id="UP000017836"/>
    </source>
</evidence>
<dbReference type="PANTHER" id="PTHR43085:SF2">
    <property type="entry name" value="FRUCTOKINASE-LIKE 2, CHLOROPLASTIC"/>
    <property type="match status" value="1"/>
</dbReference>
<dbReference type="OrthoDB" id="415590at2759"/>
<dbReference type="SUPFAM" id="SSF53613">
    <property type="entry name" value="Ribokinase-like"/>
    <property type="match status" value="1"/>
</dbReference>
<dbReference type="AlphaFoldDB" id="U5D6K4"/>
<feature type="domain" description="Carbohydrate kinase PfkB" evidence="5">
    <location>
        <begin position="245"/>
        <end position="531"/>
    </location>
</feature>
<feature type="compositionally biased region" description="Basic and acidic residues" evidence="4">
    <location>
        <begin position="70"/>
        <end position="81"/>
    </location>
</feature>
<organism evidence="6 7">
    <name type="scientific">Amborella trichopoda</name>
    <dbReference type="NCBI Taxonomy" id="13333"/>
    <lineage>
        <taxon>Eukaryota</taxon>
        <taxon>Viridiplantae</taxon>
        <taxon>Streptophyta</taxon>
        <taxon>Embryophyta</taxon>
        <taxon>Tracheophyta</taxon>
        <taxon>Spermatophyta</taxon>
        <taxon>Magnoliopsida</taxon>
        <taxon>Amborellales</taxon>
        <taxon>Amborellaceae</taxon>
        <taxon>Amborella</taxon>
    </lineage>
</organism>
<feature type="region of interest" description="Disordered" evidence="4">
    <location>
        <begin position="54"/>
        <end position="199"/>
    </location>
</feature>
<evidence type="ECO:0000256" key="1">
    <source>
        <dbReference type="ARBA" id="ARBA00010688"/>
    </source>
</evidence>
<sequence>MALSIGPISHSLPLTRLQTGQPLCITSNLLKLQEIRLQRNWCLRAVCSKKNAEEFGENNSMTEEQAAVEKPSRGSKREPRGPRRKAKEVDSLEEAQSPVTSNAQLEESTVSMTSAEDPPKISSRGRKKKASPSTTSEKESTTKKVGRRRKSKEVLNETEDESKNNEDSKDLEKPISTESGSESKDSDLEPKEDEDEDASITYDWPPLVCCFGPAKYSFIPSGRPANRLVDYDMHESRKGLIWTPTKFVRAPGTSSYHVALALASLGGKVAYMGKLGDDDYGHSLLYHLNLHNVQTRSVRIDGKRATALSYMKLSKRGGKLRLTCARPGSEDCFSSSEINVDVLKEAKMFYFNSSSLVDQEMRSTTMEAIDLLKKLGGVVFFDLNLPLPLWKSKEETRTLIEQAWKQADFVEVTKQELEFLCGIEPSEKFDTKDNDKSKFIHHKREVISPLWHESLKVLFVTNGTSKIHYYMEKTDGAENGMEDAPISPFTCDMSTSGDAIVAALMRMLVLQPDLCTDRGYLRHAVKYAINCGVHHQWLIGRIRGFPPKEESLEPPYESHGFSSITEKEYRTIERDPEMKFRTRPPELEEEFHTEEPETESEPELEPEPIRS</sequence>
<evidence type="ECO:0000256" key="3">
    <source>
        <dbReference type="ARBA" id="ARBA00022777"/>
    </source>
</evidence>
<dbReference type="Pfam" id="PF00294">
    <property type="entry name" value="PfkB"/>
    <property type="match status" value="1"/>
</dbReference>
<dbReference type="GO" id="GO:0009658">
    <property type="term" value="P:chloroplast organization"/>
    <property type="evidence" value="ECO:0000318"/>
    <property type="project" value="GO_Central"/>
</dbReference>
<feature type="region of interest" description="Disordered" evidence="4">
    <location>
        <begin position="550"/>
        <end position="611"/>
    </location>
</feature>
<feature type="compositionally biased region" description="Polar residues" evidence="4">
    <location>
        <begin position="97"/>
        <end position="114"/>
    </location>
</feature>
<evidence type="ECO:0000313" key="6">
    <source>
        <dbReference type="EMBL" id="ERN17885.1"/>
    </source>
</evidence>
<dbReference type="InterPro" id="IPR050306">
    <property type="entry name" value="PfkB_Carbo_kinase"/>
</dbReference>
<dbReference type="GO" id="GO:0042644">
    <property type="term" value="C:chloroplast nucleoid"/>
    <property type="evidence" value="ECO:0000318"/>
    <property type="project" value="GO_Central"/>
</dbReference>
<dbReference type="GO" id="GO:0000427">
    <property type="term" value="C:plastid-encoded plastid RNA polymerase complex"/>
    <property type="evidence" value="ECO:0007669"/>
    <property type="project" value="EnsemblPlants"/>
</dbReference>
<dbReference type="OMA" id="MECTRSS"/>
<proteinExistence type="inferred from homology"/>
<dbReference type="PANTHER" id="PTHR43085">
    <property type="entry name" value="HEXOKINASE FAMILY MEMBER"/>
    <property type="match status" value="1"/>
</dbReference>
<dbReference type="CDD" id="cd01167">
    <property type="entry name" value="bac_FRK"/>
    <property type="match status" value="1"/>
</dbReference>
<dbReference type="Gene3D" id="3.40.1190.20">
    <property type="match status" value="1"/>
</dbReference>
<dbReference type="KEGG" id="atr:18446234"/>
<feature type="compositionally biased region" description="Basic and acidic residues" evidence="4">
    <location>
        <begin position="565"/>
        <end position="586"/>
    </location>
</feature>
<reference evidence="7" key="1">
    <citation type="journal article" date="2013" name="Science">
        <title>The Amborella genome and the evolution of flowering plants.</title>
        <authorList>
            <consortium name="Amborella Genome Project"/>
        </authorList>
    </citation>
    <scope>NUCLEOTIDE SEQUENCE [LARGE SCALE GENOMIC DNA]</scope>
</reference>
<evidence type="ECO:0000256" key="2">
    <source>
        <dbReference type="ARBA" id="ARBA00022679"/>
    </source>
</evidence>
<feature type="compositionally biased region" description="Basic and acidic residues" evidence="4">
    <location>
        <begin position="161"/>
        <end position="189"/>
    </location>
</feature>
<dbReference type="GO" id="GO:0006355">
    <property type="term" value="P:regulation of DNA-templated transcription"/>
    <property type="evidence" value="ECO:0007669"/>
    <property type="project" value="EnsemblPlants"/>
</dbReference>